<evidence type="ECO:0008006" key="4">
    <source>
        <dbReference type="Google" id="ProtNLM"/>
    </source>
</evidence>
<dbReference type="RefSeq" id="WP_221466490.1">
    <property type="nucleotide sequence ID" value="NZ_BAABEK010000012.1"/>
</dbReference>
<dbReference type="EMBL" id="JACHJU010000003">
    <property type="protein sequence ID" value="MBB4942434.1"/>
    <property type="molecule type" value="Genomic_DNA"/>
</dbReference>
<evidence type="ECO:0000313" key="2">
    <source>
        <dbReference type="EMBL" id="MBB4942434.1"/>
    </source>
</evidence>
<comment type="caution">
    <text evidence="2">The sequence shown here is derived from an EMBL/GenBank/DDBJ whole genome shotgun (WGS) entry which is preliminary data.</text>
</comment>
<dbReference type="AlphaFoldDB" id="A0A7W7WDK6"/>
<dbReference type="Gene3D" id="3.10.450.50">
    <property type="match status" value="1"/>
</dbReference>
<reference evidence="2 3" key="1">
    <citation type="submission" date="2020-08" db="EMBL/GenBank/DDBJ databases">
        <title>Sequencing the genomes of 1000 actinobacteria strains.</title>
        <authorList>
            <person name="Klenk H.-P."/>
        </authorList>
    </citation>
    <scope>NUCLEOTIDE SEQUENCE [LARGE SCALE GENOMIC DNA]</scope>
    <source>
        <strain evidence="2 3">DSM 43023</strain>
    </source>
</reference>
<proteinExistence type="predicted"/>
<organism evidence="2 3">
    <name type="scientific">Streptosporangium album</name>
    <dbReference type="NCBI Taxonomy" id="47479"/>
    <lineage>
        <taxon>Bacteria</taxon>
        <taxon>Bacillati</taxon>
        <taxon>Actinomycetota</taxon>
        <taxon>Actinomycetes</taxon>
        <taxon>Streptosporangiales</taxon>
        <taxon>Streptosporangiaceae</taxon>
        <taxon>Streptosporangium</taxon>
    </lineage>
</organism>
<dbReference type="InterPro" id="IPR032710">
    <property type="entry name" value="NTF2-like_dom_sf"/>
</dbReference>
<evidence type="ECO:0000313" key="3">
    <source>
        <dbReference type="Proteomes" id="UP000534286"/>
    </source>
</evidence>
<feature type="region of interest" description="Disordered" evidence="1">
    <location>
        <begin position="75"/>
        <end position="109"/>
    </location>
</feature>
<feature type="compositionally biased region" description="Basic residues" evidence="1">
    <location>
        <begin position="75"/>
        <end position="87"/>
    </location>
</feature>
<sequence>MSSTAQEIFERYIWAGMTRNAGALAEMFTQDGVFEAPLVPAGHAFPRRPADRVGVHGADLGACENGGLGRGQLRRAGRVRPQVRRHGVPILQSDSGATDVAVHHPGRLG</sequence>
<dbReference type="SUPFAM" id="SSF54427">
    <property type="entry name" value="NTF2-like"/>
    <property type="match status" value="1"/>
</dbReference>
<dbReference type="Proteomes" id="UP000534286">
    <property type="component" value="Unassembled WGS sequence"/>
</dbReference>
<accession>A0A7W7WDK6</accession>
<gene>
    <name evidence="2" type="ORF">FHR32_006820</name>
</gene>
<keyword evidence="3" id="KW-1185">Reference proteome</keyword>
<name>A0A7W7WDK6_9ACTN</name>
<protein>
    <recommendedName>
        <fullName evidence="4">SnoaL-like domain-containing protein</fullName>
    </recommendedName>
</protein>
<evidence type="ECO:0000256" key="1">
    <source>
        <dbReference type="SAM" id="MobiDB-lite"/>
    </source>
</evidence>